<name>X6NHR1_RETFI</name>
<evidence type="ECO:0000313" key="2">
    <source>
        <dbReference type="EMBL" id="ETO25418.1"/>
    </source>
</evidence>
<gene>
    <name evidence="2" type="ORF">RFI_11720</name>
</gene>
<organism evidence="2 3">
    <name type="scientific">Reticulomyxa filosa</name>
    <dbReference type="NCBI Taxonomy" id="46433"/>
    <lineage>
        <taxon>Eukaryota</taxon>
        <taxon>Sar</taxon>
        <taxon>Rhizaria</taxon>
        <taxon>Retaria</taxon>
        <taxon>Foraminifera</taxon>
        <taxon>Monothalamids</taxon>
        <taxon>Reticulomyxidae</taxon>
        <taxon>Reticulomyxa</taxon>
    </lineage>
</organism>
<proteinExistence type="predicted"/>
<keyword evidence="1" id="KW-0175">Coiled coil</keyword>
<accession>X6NHR1</accession>
<evidence type="ECO:0000256" key="1">
    <source>
        <dbReference type="SAM" id="Coils"/>
    </source>
</evidence>
<dbReference type="Proteomes" id="UP000023152">
    <property type="component" value="Unassembled WGS sequence"/>
</dbReference>
<feature type="coiled-coil region" evidence="1">
    <location>
        <begin position="122"/>
        <end position="180"/>
    </location>
</feature>
<comment type="caution">
    <text evidence="2">The sequence shown here is derived from an EMBL/GenBank/DDBJ whole genome shotgun (WGS) entry which is preliminary data.</text>
</comment>
<dbReference type="AlphaFoldDB" id="X6NHR1"/>
<reference evidence="2 3" key="1">
    <citation type="journal article" date="2013" name="Curr. Biol.">
        <title>The Genome of the Foraminiferan Reticulomyxa filosa.</title>
        <authorList>
            <person name="Glockner G."/>
            <person name="Hulsmann N."/>
            <person name="Schleicher M."/>
            <person name="Noegel A.A."/>
            <person name="Eichinger L."/>
            <person name="Gallinger C."/>
            <person name="Pawlowski J."/>
            <person name="Sierra R."/>
            <person name="Euteneuer U."/>
            <person name="Pillet L."/>
            <person name="Moustafa A."/>
            <person name="Platzer M."/>
            <person name="Groth M."/>
            <person name="Szafranski K."/>
            <person name="Schliwa M."/>
        </authorList>
    </citation>
    <scope>NUCLEOTIDE SEQUENCE [LARGE SCALE GENOMIC DNA]</scope>
</reference>
<dbReference type="EMBL" id="ASPP01008558">
    <property type="protein sequence ID" value="ETO25418.1"/>
    <property type="molecule type" value="Genomic_DNA"/>
</dbReference>
<evidence type="ECO:0000313" key="3">
    <source>
        <dbReference type="Proteomes" id="UP000023152"/>
    </source>
</evidence>
<sequence length="276" mass="31864">MDLASTSECDCDDCDTPFHVKKKRKRYHLGEVSSTIELPSLKEQFVDSDDMFQNANCNTKVNLMDEIFSTNQKCECLAHDSDSLFTFEFLSESSYCVDRDQDVQQLFANSDFMTHGGPKGTNKLLSENNKSMANQINFLKRKALFAEEYTKYLLHQIKTMENLKKTLTRENEELSVIKKRLISPVLLSTQTNTKKKKVKLQLSHYKIRSLENENWHIREAVSLKAKKNINKNDLRLNEGMIKSIEKESSLRPTTQVCEDVFKENTTTAEQLKVCPL</sequence>
<keyword evidence="3" id="KW-1185">Reference proteome</keyword>
<protein>
    <submittedName>
        <fullName evidence="2">Uncharacterized protein</fullName>
    </submittedName>
</protein>